<dbReference type="InterPro" id="IPR001680">
    <property type="entry name" value="WD40_rpt"/>
</dbReference>
<dbReference type="Proteomes" id="UP000242875">
    <property type="component" value="Unassembled WGS sequence"/>
</dbReference>
<dbReference type="SUPFAM" id="SSF50978">
    <property type="entry name" value="WD40 repeat-like"/>
    <property type="match status" value="1"/>
</dbReference>
<gene>
    <name evidence="7" type="ORF">BZG36_01055</name>
</gene>
<evidence type="ECO:0000256" key="2">
    <source>
        <dbReference type="ARBA" id="ARBA00022574"/>
    </source>
</evidence>
<dbReference type="PANTHER" id="PTHR22838">
    <property type="entry name" value="WD REPEAT PROTEIN 26-RELATED"/>
    <property type="match status" value="1"/>
</dbReference>
<dbReference type="InterPro" id="IPR051350">
    <property type="entry name" value="WD_repeat-ST_regulator"/>
</dbReference>
<dbReference type="OrthoDB" id="972532at2759"/>
<dbReference type="Pfam" id="PF02515">
    <property type="entry name" value="CoA_transf_3"/>
    <property type="match status" value="1"/>
</dbReference>
<dbReference type="PROSITE" id="PS50897">
    <property type="entry name" value="CTLH"/>
    <property type="match status" value="1"/>
</dbReference>
<dbReference type="PANTHER" id="PTHR22838:SF0">
    <property type="entry name" value="WD REPEAT-CONTAINING PROTEIN 26"/>
    <property type="match status" value="1"/>
</dbReference>
<evidence type="ECO:0000313" key="8">
    <source>
        <dbReference type="Proteomes" id="UP000242875"/>
    </source>
</evidence>
<dbReference type="GO" id="GO:0003824">
    <property type="term" value="F:catalytic activity"/>
    <property type="evidence" value="ECO:0007669"/>
    <property type="project" value="InterPro"/>
</dbReference>
<evidence type="ECO:0000256" key="4">
    <source>
        <dbReference type="PROSITE-ProRule" id="PRU00221"/>
    </source>
</evidence>
<dbReference type="PROSITE" id="PS50082">
    <property type="entry name" value="WD_REPEATS_2"/>
    <property type="match status" value="2"/>
</dbReference>
<keyword evidence="3" id="KW-0677">Repeat</keyword>
<dbReference type="Pfam" id="PF00400">
    <property type="entry name" value="WD40"/>
    <property type="match status" value="4"/>
</dbReference>
<feature type="region of interest" description="Disordered" evidence="5">
    <location>
        <begin position="405"/>
        <end position="503"/>
    </location>
</feature>
<evidence type="ECO:0000256" key="5">
    <source>
        <dbReference type="SAM" id="MobiDB-lite"/>
    </source>
</evidence>
<dbReference type="Gene3D" id="3.40.50.10540">
    <property type="entry name" value="Crotonobetainyl-coa:carnitine coa-transferase, domain 1"/>
    <property type="match status" value="1"/>
</dbReference>
<dbReference type="SMART" id="SM00320">
    <property type="entry name" value="WD40"/>
    <property type="match status" value="6"/>
</dbReference>
<evidence type="ECO:0000256" key="1">
    <source>
        <dbReference type="ARBA" id="ARBA00008383"/>
    </source>
</evidence>
<dbReference type="Gene3D" id="2.130.10.10">
    <property type="entry name" value="YVTN repeat-like/Quinoprotein amine dehydrogenase"/>
    <property type="match status" value="2"/>
</dbReference>
<dbReference type="InterPro" id="IPR006594">
    <property type="entry name" value="LisH"/>
</dbReference>
<organism evidence="7 8">
    <name type="scientific">Bifiguratus adelaidae</name>
    <dbReference type="NCBI Taxonomy" id="1938954"/>
    <lineage>
        <taxon>Eukaryota</taxon>
        <taxon>Fungi</taxon>
        <taxon>Fungi incertae sedis</taxon>
        <taxon>Mucoromycota</taxon>
        <taxon>Mucoromycotina</taxon>
        <taxon>Endogonomycetes</taxon>
        <taxon>Endogonales</taxon>
        <taxon>Endogonales incertae sedis</taxon>
        <taxon>Bifiguratus</taxon>
    </lineage>
</organism>
<feature type="compositionally biased region" description="Low complexity" evidence="5">
    <location>
        <begin position="413"/>
        <end position="430"/>
    </location>
</feature>
<keyword evidence="8" id="KW-1185">Reference proteome</keyword>
<dbReference type="AlphaFoldDB" id="A0A261Y692"/>
<dbReference type="PROSITE" id="PS50294">
    <property type="entry name" value="WD_REPEATS_REGION"/>
    <property type="match status" value="2"/>
</dbReference>
<proteinExistence type="inferred from homology"/>
<dbReference type="InterPro" id="IPR003673">
    <property type="entry name" value="CoA-Trfase_fam_III"/>
</dbReference>
<sequence length="1021" mass="113651">MLHRSLQSERFRVRAFNPRVPGNRTLPTAYNGASSSALKYPRMMDVAESGSAALDRAKLNALLEEADVVIEGSRPYHLEKYALAPGDLTAIPKKRGYGIIHVRENCHGWNRPWQKRTGWQQISDACTGVSWAFSQAVGVDEPITPVFPNSDYCTGISGAIAVIQALMNRSIRGGSFRVDVALNYYNVWLVKEIGVYPKDVWNKLWSEKGAPKLRYYTNMGQSLPRYMGLLARHSSHLFHEAFFEDRKAFNGLSIRAVKPVVQYGNIVQPGYRDRHRRQPAPRRTSEQQTSQTTLSPTSAVTALAIRQSLETSSAEQVQDNQSYSQHSAIDIDSRESEVESIHVTQLSTLGLEVPSTSASSRLSPSSETVTPSVSSPLQEQSIASSAVESPTPLVIDPRVTVSVVPARRPRSPTPASFSALDDSSTASTSTQHLESPSKRQKTFSHSSNDPLAPLYKYKTPDMTYHANGISTDEKDVPSLHNGSTSEGAKDGLLDGDEEDVQTNGFGSEQRNIELVRIILQTLREMGYSQSASILEEESGYLEETPSVVQFREAVLDGDWDKVETLVEKFQQEGDEDDQVDGEPDSGKLVKFVIRQQKYLELIEAGHVEGALRVLQYELTPLGVAIDKVHALSSLMMCSTPAELGRRAKLAGVHEMSRQALMLELQKHIPSSTMIPPSRLNTLMKQALQYQVTQCLYHNGSEEPVSLLVNHICDRSQFPTRTIHILSDHNDEVWYIAFSADGRYLASASSDRTCIIWRTDTWQVYRHFTGHQKYCSYCAWSPDSSKLLTVGEDTIKLWDVEQGTCLRTLTKQDDPGCCVWLPDGKRFITSGLRDNNMLLWSLTGEVLYKWTGIRASDLAVNGGGTRLYATSRSKVFSVYSLETLNNDPLWSTAEKEHITSLRLSADSTQALLNIAGADVYLYNVETRQLVHKYTGHQHSKLAIRSCLGGAGETYVVSGNDKIYVWHKDYERLIETLSGHSGPVNSVCWAPHQPYMFASASDDRTIRIWGLPTQADKGKMAVS</sequence>
<dbReference type="PROSITE" id="PS50896">
    <property type="entry name" value="LISH"/>
    <property type="match status" value="1"/>
</dbReference>
<dbReference type="Pfam" id="PF23627">
    <property type="entry name" value="LisH_WDR26"/>
    <property type="match status" value="1"/>
</dbReference>
<evidence type="ECO:0000313" key="7">
    <source>
        <dbReference type="EMBL" id="OZJ06122.1"/>
    </source>
</evidence>
<feature type="region of interest" description="Disordered" evidence="5">
    <location>
        <begin position="268"/>
        <end position="299"/>
    </location>
</feature>
<feature type="compositionally biased region" description="Polar residues" evidence="5">
    <location>
        <begin position="311"/>
        <end position="327"/>
    </location>
</feature>
<dbReference type="InterPro" id="IPR015943">
    <property type="entry name" value="WD40/YVTN_repeat-like_dom_sf"/>
</dbReference>
<reference evidence="7 8" key="1">
    <citation type="journal article" date="2017" name="Mycologia">
        <title>Bifiguratus adelaidae, gen. et sp. nov., a new member of Mucoromycotina in endophytic and soil-dwelling habitats.</title>
        <authorList>
            <person name="Torres-Cruz T.J."/>
            <person name="Billingsley Tobias T.L."/>
            <person name="Almatruk M."/>
            <person name="Hesse C."/>
            <person name="Kuske C.R."/>
            <person name="Desiro A."/>
            <person name="Benucci G.M."/>
            <person name="Bonito G."/>
            <person name="Stajich J.E."/>
            <person name="Dunlap C."/>
            <person name="Arnold A.E."/>
            <person name="Porras-Alfaro A."/>
        </authorList>
    </citation>
    <scope>NUCLEOTIDE SEQUENCE [LARGE SCALE GENOMIC DNA]</scope>
    <source>
        <strain evidence="7 8">AZ0501</strain>
    </source>
</reference>
<feature type="compositionally biased region" description="Low complexity" evidence="5">
    <location>
        <begin position="286"/>
        <end position="298"/>
    </location>
</feature>
<feature type="compositionally biased region" description="Polar residues" evidence="5">
    <location>
        <begin position="377"/>
        <end position="388"/>
    </location>
</feature>
<dbReference type="CDD" id="cd00200">
    <property type="entry name" value="WD40"/>
    <property type="match status" value="1"/>
</dbReference>
<dbReference type="InterPro" id="IPR036322">
    <property type="entry name" value="WD40_repeat_dom_sf"/>
</dbReference>
<feature type="compositionally biased region" description="Low complexity" evidence="5">
    <location>
        <begin position="355"/>
        <end position="376"/>
    </location>
</feature>
<evidence type="ECO:0000259" key="6">
    <source>
        <dbReference type="PROSITE" id="PS50897"/>
    </source>
</evidence>
<feature type="repeat" description="WD" evidence="4">
    <location>
        <begin position="975"/>
        <end position="1009"/>
    </location>
</feature>
<dbReference type="InterPro" id="IPR006595">
    <property type="entry name" value="CTLH_C"/>
</dbReference>
<comment type="similarity">
    <text evidence="1">Belongs to the CoA-transferase III family.</text>
</comment>
<feature type="domain" description="CTLH" evidence="6">
    <location>
        <begin position="543"/>
        <end position="609"/>
    </location>
</feature>
<dbReference type="SMART" id="SM00668">
    <property type="entry name" value="CTLH"/>
    <property type="match status" value="1"/>
</dbReference>
<dbReference type="EMBL" id="MVBO01000006">
    <property type="protein sequence ID" value="OZJ06122.1"/>
    <property type="molecule type" value="Genomic_DNA"/>
</dbReference>
<dbReference type="InterPro" id="IPR023606">
    <property type="entry name" value="CoA-Trfase_III_dom_1_sf"/>
</dbReference>
<accession>A0A261Y692</accession>
<name>A0A261Y692_9FUNG</name>
<keyword evidence="2 4" id="KW-0853">WD repeat</keyword>
<feature type="region of interest" description="Disordered" evidence="5">
    <location>
        <begin position="353"/>
        <end position="389"/>
    </location>
</feature>
<evidence type="ECO:0000256" key="3">
    <source>
        <dbReference type="ARBA" id="ARBA00022737"/>
    </source>
</evidence>
<dbReference type="SUPFAM" id="SSF89796">
    <property type="entry name" value="CoA-transferase family III (CaiB/BaiF)"/>
    <property type="match status" value="1"/>
</dbReference>
<protein>
    <recommendedName>
        <fullName evidence="6">CTLH domain-containing protein</fullName>
    </recommendedName>
</protein>
<feature type="region of interest" description="Disordered" evidence="5">
    <location>
        <begin position="311"/>
        <end position="336"/>
    </location>
</feature>
<comment type="caution">
    <text evidence="7">The sequence shown here is derived from an EMBL/GenBank/DDBJ whole genome shotgun (WGS) entry which is preliminary data.</text>
</comment>
<feature type="repeat" description="WD" evidence="4">
    <location>
        <begin position="725"/>
        <end position="766"/>
    </location>
</feature>